<gene>
    <name evidence="4" type="ORF">KL86DES1_21350</name>
</gene>
<evidence type="ECO:0000259" key="3">
    <source>
        <dbReference type="PROSITE" id="PS51866"/>
    </source>
</evidence>
<dbReference type="AlphaFoldDB" id="A0A212L7H2"/>
<dbReference type="Gene3D" id="2.40.50.100">
    <property type="match status" value="1"/>
</dbReference>
<dbReference type="InterPro" id="IPR005116">
    <property type="entry name" value="Transp-assoc_OB_typ1"/>
</dbReference>
<dbReference type="EMBL" id="FMJC01000002">
    <property type="protein sequence ID" value="SCM73523.1"/>
    <property type="molecule type" value="Genomic_DNA"/>
</dbReference>
<dbReference type="GO" id="GO:0015689">
    <property type="term" value="P:molybdate ion transport"/>
    <property type="evidence" value="ECO:0007669"/>
    <property type="project" value="InterPro"/>
</dbReference>
<evidence type="ECO:0000256" key="2">
    <source>
        <dbReference type="PROSITE-ProRule" id="PRU01213"/>
    </source>
</evidence>
<dbReference type="Pfam" id="PF03459">
    <property type="entry name" value="TOBE"/>
    <property type="match status" value="1"/>
</dbReference>
<feature type="domain" description="Mop" evidence="3">
    <location>
        <begin position="2"/>
        <end position="68"/>
    </location>
</feature>
<proteinExistence type="predicted"/>
<evidence type="ECO:0000256" key="1">
    <source>
        <dbReference type="ARBA" id="ARBA00022505"/>
    </source>
</evidence>
<organism evidence="4">
    <name type="scientific">uncultured Desulfovibrio sp</name>
    <dbReference type="NCBI Taxonomy" id="167968"/>
    <lineage>
        <taxon>Bacteria</taxon>
        <taxon>Pseudomonadati</taxon>
        <taxon>Thermodesulfobacteriota</taxon>
        <taxon>Desulfovibrionia</taxon>
        <taxon>Desulfovibrionales</taxon>
        <taxon>Desulfovibrionaceae</taxon>
        <taxon>Desulfovibrio</taxon>
        <taxon>environmental samples</taxon>
    </lineage>
</organism>
<dbReference type="InterPro" id="IPR008995">
    <property type="entry name" value="Mo/tungstate-bd_C_term_dom"/>
</dbReference>
<keyword evidence="1 2" id="KW-0500">Molybdenum</keyword>
<reference evidence="4" key="1">
    <citation type="submission" date="2016-08" db="EMBL/GenBank/DDBJ databases">
        <authorList>
            <person name="Seilhamer J.J."/>
        </authorList>
    </citation>
    <scope>NUCLEOTIDE SEQUENCE</scope>
    <source>
        <strain evidence="4">86-1</strain>
    </source>
</reference>
<dbReference type="SUPFAM" id="SSF50331">
    <property type="entry name" value="MOP-like"/>
    <property type="match status" value="1"/>
</dbReference>
<dbReference type="NCBIfam" id="TIGR00638">
    <property type="entry name" value="Mop"/>
    <property type="match status" value="1"/>
</dbReference>
<dbReference type="PROSITE" id="PS51866">
    <property type="entry name" value="MOP"/>
    <property type="match status" value="1"/>
</dbReference>
<protein>
    <submittedName>
        <fullName evidence="4">TOBE domain protein</fullName>
    </submittedName>
</protein>
<dbReference type="InterPro" id="IPR004606">
    <property type="entry name" value="Mop_domain"/>
</dbReference>
<accession>A0A212L7H2</accession>
<sequence length="69" mass="7518">MKYGVRNSMKATVTKVKKGDVMSQISCKLAEPGTMTSILSTESLEELNLKEGDQVVLLVKAIHVIPAKE</sequence>
<name>A0A212L7H2_9BACT</name>
<evidence type="ECO:0000313" key="4">
    <source>
        <dbReference type="EMBL" id="SCM73523.1"/>
    </source>
</evidence>